<evidence type="ECO:0000313" key="2">
    <source>
        <dbReference type="EMBL" id="MDR6206812.1"/>
    </source>
</evidence>
<comment type="caution">
    <text evidence="2">The sequence shown here is derived from an EMBL/GenBank/DDBJ whole genome shotgun (WGS) entry which is preliminary data.</text>
</comment>
<evidence type="ECO:0000313" key="3">
    <source>
        <dbReference type="Proteomes" id="UP001245184"/>
    </source>
</evidence>
<proteinExistence type="predicted"/>
<sequence>MKQRLNYYKASPAAIKAMLGLEERIGKSSIEKSLAELVRLRASQINGCAFCVDMHTTDARKGGETDRRLATVVTWRETPFFTDRERAALEWTEALTLISHDHVPDAVWEAVRPHFSDEELVDLTLLVSTINAWNRFAISFRSMPE</sequence>
<dbReference type="RefSeq" id="WP_029968571.1">
    <property type="nucleotide sequence ID" value="NZ_ATXV01000005.1"/>
</dbReference>
<name>A0ABD5CSI2_9BURK</name>
<dbReference type="Pfam" id="PF02627">
    <property type="entry name" value="CMD"/>
    <property type="match status" value="1"/>
</dbReference>
<reference evidence="2 3" key="1">
    <citation type="submission" date="2023-08" db="EMBL/GenBank/DDBJ databases">
        <title>Genome sequencing of plant associated microbes to promote plant fitness in Sorghum bicolor and Oryza sativa.</title>
        <authorList>
            <person name="Coleman-Derr D."/>
        </authorList>
    </citation>
    <scope>NUCLEOTIDE SEQUENCE [LARGE SCALE GENOMIC DNA]</scope>
    <source>
        <strain evidence="2 3">SLBN-33</strain>
    </source>
</reference>
<dbReference type="PANTHER" id="PTHR34846">
    <property type="entry name" value="4-CARBOXYMUCONOLACTONE DECARBOXYLASE FAMILY PROTEIN (AFU_ORTHOLOGUE AFUA_6G11590)"/>
    <property type="match status" value="1"/>
</dbReference>
<evidence type="ECO:0000259" key="1">
    <source>
        <dbReference type="Pfam" id="PF02627"/>
    </source>
</evidence>
<organism evidence="2 3">
    <name type="scientific">Paraburkholderia graminis</name>
    <dbReference type="NCBI Taxonomy" id="60548"/>
    <lineage>
        <taxon>Bacteria</taxon>
        <taxon>Pseudomonadati</taxon>
        <taxon>Pseudomonadota</taxon>
        <taxon>Betaproteobacteria</taxon>
        <taxon>Burkholderiales</taxon>
        <taxon>Burkholderiaceae</taxon>
        <taxon>Paraburkholderia</taxon>
    </lineage>
</organism>
<dbReference type="NCBIfam" id="TIGR00778">
    <property type="entry name" value="ahpD_dom"/>
    <property type="match status" value="1"/>
</dbReference>
<dbReference type="SUPFAM" id="SSF69118">
    <property type="entry name" value="AhpD-like"/>
    <property type="match status" value="1"/>
</dbReference>
<dbReference type="InterPro" id="IPR029032">
    <property type="entry name" value="AhpD-like"/>
</dbReference>
<dbReference type="KEGG" id="pgp:CUJ91_09350"/>
<accession>A0ABD5CSI2</accession>
<dbReference type="PANTHER" id="PTHR34846:SF10">
    <property type="entry name" value="CYTOPLASMIC PROTEIN"/>
    <property type="match status" value="1"/>
</dbReference>
<dbReference type="Proteomes" id="UP001245184">
    <property type="component" value="Unassembled WGS sequence"/>
</dbReference>
<protein>
    <submittedName>
        <fullName evidence="2">AhpD family alkylhydroperoxidase</fullName>
    </submittedName>
</protein>
<dbReference type="InterPro" id="IPR004675">
    <property type="entry name" value="AhpD_core"/>
</dbReference>
<dbReference type="EMBL" id="JAVIZN010000002">
    <property type="protein sequence ID" value="MDR6206812.1"/>
    <property type="molecule type" value="Genomic_DNA"/>
</dbReference>
<dbReference type="AlphaFoldDB" id="A0ABD5CSI2"/>
<dbReference type="GeneID" id="97001738"/>
<dbReference type="InterPro" id="IPR003779">
    <property type="entry name" value="CMD-like"/>
</dbReference>
<dbReference type="Gene3D" id="1.20.1290.10">
    <property type="entry name" value="AhpD-like"/>
    <property type="match status" value="1"/>
</dbReference>
<gene>
    <name evidence="2" type="ORF">QF025_005532</name>
</gene>
<feature type="domain" description="Carboxymuconolactone decarboxylase-like" evidence="1">
    <location>
        <begin position="13"/>
        <end position="94"/>
    </location>
</feature>